<evidence type="ECO:0000313" key="3">
    <source>
        <dbReference type="Proteomes" id="UP000287124"/>
    </source>
</evidence>
<dbReference type="AlphaFoldDB" id="A0A430L7E6"/>
<evidence type="ECO:0000313" key="2">
    <source>
        <dbReference type="EMBL" id="RTE71651.1"/>
    </source>
</evidence>
<sequence>MIPSYNVDQRISYPQRMSLMPLVRAAVRWWLVSARPSLLSRRAMQSTTVANHAPRQGVGRANYG</sequence>
<feature type="region of interest" description="Disordered" evidence="1">
    <location>
        <begin position="44"/>
        <end position="64"/>
    </location>
</feature>
<protein>
    <submittedName>
        <fullName evidence="2">Uncharacterized protein</fullName>
    </submittedName>
</protein>
<dbReference type="Proteomes" id="UP000287124">
    <property type="component" value="Unassembled WGS sequence"/>
</dbReference>
<feature type="non-terminal residue" evidence="2">
    <location>
        <position position="64"/>
    </location>
</feature>
<keyword evidence="3" id="KW-1185">Reference proteome</keyword>
<evidence type="ECO:0000256" key="1">
    <source>
        <dbReference type="SAM" id="MobiDB-lite"/>
    </source>
</evidence>
<organism evidence="2 3">
    <name type="scientific">Fusarium euwallaceae</name>
    <dbReference type="NCBI Taxonomy" id="1147111"/>
    <lineage>
        <taxon>Eukaryota</taxon>
        <taxon>Fungi</taxon>
        <taxon>Dikarya</taxon>
        <taxon>Ascomycota</taxon>
        <taxon>Pezizomycotina</taxon>
        <taxon>Sordariomycetes</taxon>
        <taxon>Hypocreomycetidae</taxon>
        <taxon>Hypocreales</taxon>
        <taxon>Nectriaceae</taxon>
        <taxon>Fusarium</taxon>
        <taxon>Fusarium solani species complex</taxon>
    </lineage>
</organism>
<proteinExistence type="predicted"/>
<reference evidence="2 3" key="1">
    <citation type="submission" date="2017-06" db="EMBL/GenBank/DDBJ databases">
        <title>Comparative genomic analysis of Ambrosia Fusariam Clade fungi.</title>
        <authorList>
            <person name="Stajich J.E."/>
            <person name="Carrillo J."/>
            <person name="Kijimoto T."/>
            <person name="Eskalen A."/>
            <person name="O'Donnell K."/>
            <person name="Kasson M."/>
        </authorList>
    </citation>
    <scope>NUCLEOTIDE SEQUENCE [LARGE SCALE GENOMIC DNA]</scope>
    <source>
        <strain evidence="2 3">UCR1854</strain>
    </source>
</reference>
<gene>
    <name evidence="2" type="ORF">BHE90_013942</name>
</gene>
<dbReference type="EMBL" id="MIKF01000359">
    <property type="protein sequence ID" value="RTE71651.1"/>
    <property type="molecule type" value="Genomic_DNA"/>
</dbReference>
<name>A0A430L7E6_9HYPO</name>
<comment type="caution">
    <text evidence="2">The sequence shown here is derived from an EMBL/GenBank/DDBJ whole genome shotgun (WGS) entry which is preliminary data.</text>
</comment>
<accession>A0A430L7E6</accession>